<dbReference type="InterPro" id="IPR012795">
    <property type="entry name" value="tRNA_Ile_lys_synt_N"/>
</dbReference>
<dbReference type="Pfam" id="PF01171">
    <property type="entry name" value="ATP_bind_3"/>
    <property type="match status" value="1"/>
</dbReference>
<evidence type="ECO:0000256" key="7">
    <source>
        <dbReference type="ARBA" id="ARBA00022840"/>
    </source>
</evidence>
<dbReference type="Gene3D" id="3.40.50.620">
    <property type="entry name" value="HUPs"/>
    <property type="match status" value="1"/>
</dbReference>
<feature type="domain" description="Lysidine-tRNA(Ile) synthetase C-terminal" evidence="9">
    <location>
        <begin position="359"/>
        <end position="431"/>
    </location>
</feature>
<dbReference type="SUPFAM" id="SSF52402">
    <property type="entry name" value="Adenine nucleotide alpha hydrolases-like"/>
    <property type="match status" value="1"/>
</dbReference>
<dbReference type="PANTHER" id="PTHR43033">
    <property type="entry name" value="TRNA(ILE)-LYSIDINE SYNTHASE-RELATED"/>
    <property type="match status" value="1"/>
</dbReference>
<evidence type="ECO:0000256" key="8">
    <source>
        <dbReference type="ARBA" id="ARBA00048539"/>
    </source>
</evidence>
<evidence type="ECO:0000256" key="6">
    <source>
        <dbReference type="ARBA" id="ARBA00022741"/>
    </source>
</evidence>
<dbReference type="SMART" id="SM00977">
    <property type="entry name" value="TilS_C"/>
    <property type="match status" value="1"/>
</dbReference>
<keyword evidence="7" id="KW-0067">ATP-binding</keyword>
<evidence type="ECO:0000259" key="9">
    <source>
        <dbReference type="SMART" id="SM00977"/>
    </source>
</evidence>
<dbReference type="GO" id="GO:0008033">
    <property type="term" value="P:tRNA processing"/>
    <property type="evidence" value="ECO:0007669"/>
    <property type="project" value="UniProtKB-KW"/>
</dbReference>
<keyword evidence="4 10" id="KW-0436">Ligase</keyword>
<sequence length="435" mass="50325">MLNEFKIHLKNNFSELSQTHFLLACSGGLDSVVLTHLSNQCKLNFSLAHCNFQLRGPESDADQEFVVELARGIRKKLYVTNFNTNNYINKYKVSVEMAARELRYAWFAELMSEHNIKTLVTAHHADDNLETFLINLSRGTGIDGLKGIPVKTDTIARPLLAFSRVRILAYANAENLKWREDSTNVETVHLRNKIRHNIVPLLKELHPTFLANFGTTQSFLSDTSLILDNHVKNLKSRLFVAEERLIRIPLKELSELHPQKAYLHALFRDYGFTAWGDILDLLSAMSGKEVRSKTHRLVKDRAHLLLTELGDNKSECYQIPENLSEMDNPVKLVIEDVEKIDETSKNILYIDKEALKYPLIVRKWKKGDYFCPFGMKGRKKLSKFFKDEKIDVISKEQQWLLCSENNIVWVIGKRPDNRFKVTKDTKNILKFTLYK</sequence>
<keyword evidence="6" id="KW-0547">Nucleotide-binding</keyword>
<evidence type="ECO:0000256" key="3">
    <source>
        <dbReference type="ARBA" id="ARBA00022490"/>
    </source>
</evidence>
<gene>
    <name evidence="10" type="ORF">MNBD_BACTEROID03-456</name>
</gene>
<comment type="subcellular location">
    <subcellularLocation>
        <location evidence="1">Cytoplasm</location>
    </subcellularLocation>
</comment>
<dbReference type="PANTHER" id="PTHR43033:SF1">
    <property type="entry name" value="TRNA(ILE)-LYSIDINE SYNTHASE-RELATED"/>
    <property type="match status" value="1"/>
</dbReference>
<dbReference type="InterPro" id="IPR014729">
    <property type="entry name" value="Rossmann-like_a/b/a_fold"/>
</dbReference>
<dbReference type="GO" id="GO:0005737">
    <property type="term" value="C:cytoplasm"/>
    <property type="evidence" value="ECO:0007669"/>
    <property type="project" value="UniProtKB-SubCell"/>
</dbReference>
<evidence type="ECO:0000256" key="2">
    <source>
        <dbReference type="ARBA" id="ARBA00013267"/>
    </source>
</evidence>
<dbReference type="Pfam" id="PF11734">
    <property type="entry name" value="TilS_C"/>
    <property type="match status" value="1"/>
</dbReference>
<evidence type="ECO:0000313" key="10">
    <source>
        <dbReference type="EMBL" id="VAW10028.1"/>
    </source>
</evidence>
<dbReference type="GO" id="GO:0032267">
    <property type="term" value="F:tRNA(Ile)-lysidine synthase activity"/>
    <property type="evidence" value="ECO:0007669"/>
    <property type="project" value="UniProtKB-EC"/>
</dbReference>
<dbReference type="NCBIfam" id="TIGR02433">
    <property type="entry name" value="lysidine_TilS_C"/>
    <property type="match status" value="1"/>
</dbReference>
<dbReference type="InterPro" id="IPR011063">
    <property type="entry name" value="TilS/TtcA_N"/>
</dbReference>
<dbReference type="GO" id="GO:0005524">
    <property type="term" value="F:ATP binding"/>
    <property type="evidence" value="ECO:0007669"/>
    <property type="project" value="UniProtKB-KW"/>
</dbReference>
<accession>A0A3B0SWV2</accession>
<evidence type="ECO:0000256" key="5">
    <source>
        <dbReference type="ARBA" id="ARBA00022694"/>
    </source>
</evidence>
<dbReference type="EMBL" id="UOEL01000011">
    <property type="protein sequence ID" value="VAW10028.1"/>
    <property type="molecule type" value="Genomic_DNA"/>
</dbReference>
<dbReference type="AlphaFoldDB" id="A0A3B0SWV2"/>
<dbReference type="HAMAP" id="MF_01161">
    <property type="entry name" value="tRNA_Ile_lys_synt"/>
    <property type="match status" value="1"/>
</dbReference>
<protein>
    <recommendedName>
        <fullName evidence="2">tRNA(Ile)-lysidine synthetase</fullName>
        <ecNumber evidence="2">6.3.4.19</ecNumber>
    </recommendedName>
</protein>
<reference evidence="10" key="1">
    <citation type="submission" date="2018-06" db="EMBL/GenBank/DDBJ databases">
        <authorList>
            <person name="Zhirakovskaya E."/>
        </authorList>
    </citation>
    <scope>NUCLEOTIDE SEQUENCE</scope>
</reference>
<comment type="catalytic activity">
    <reaction evidence="8">
        <text>cytidine(34) in tRNA(Ile2) + L-lysine + ATP = lysidine(34) in tRNA(Ile2) + AMP + diphosphate + H(+)</text>
        <dbReference type="Rhea" id="RHEA:43744"/>
        <dbReference type="Rhea" id="RHEA-COMP:10625"/>
        <dbReference type="Rhea" id="RHEA-COMP:10670"/>
        <dbReference type="ChEBI" id="CHEBI:15378"/>
        <dbReference type="ChEBI" id="CHEBI:30616"/>
        <dbReference type="ChEBI" id="CHEBI:32551"/>
        <dbReference type="ChEBI" id="CHEBI:33019"/>
        <dbReference type="ChEBI" id="CHEBI:82748"/>
        <dbReference type="ChEBI" id="CHEBI:83665"/>
        <dbReference type="ChEBI" id="CHEBI:456215"/>
        <dbReference type="EC" id="6.3.4.19"/>
    </reaction>
</comment>
<dbReference type="EC" id="6.3.4.19" evidence="2"/>
<evidence type="ECO:0000256" key="4">
    <source>
        <dbReference type="ARBA" id="ARBA00022598"/>
    </source>
</evidence>
<dbReference type="NCBIfam" id="TIGR02432">
    <property type="entry name" value="lysidine_TilS_N"/>
    <property type="match status" value="1"/>
</dbReference>
<organism evidence="10">
    <name type="scientific">hydrothermal vent metagenome</name>
    <dbReference type="NCBI Taxonomy" id="652676"/>
    <lineage>
        <taxon>unclassified sequences</taxon>
        <taxon>metagenomes</taxon>
        <taxon>ecological metagenomes</taxon>
    </lineage>
</organism>
<dbReference type="SUPFAM" id="SSF56037">
    <property type="entry name" value="PheT/TilS domain"/>
    <property type="match status" value="1"/>
</dbReference>
<keyword evidence="5" id="KW-0819">tRNA processing</keyword>
<name>A0A3B0SWV2_9ZZZZ</name>
<dbReference type="InterPro" id="IPR012796">
    <property type="entry name" value="Lysidine-tRNA-synth_C"/>
</dbReference>
<proteinExistence type="inferred from homology"/>
<dbReference type="InterPro" id="IPR012094">
    <property type="entry name" value="tRNA_Ile_lys_synt"/>
</dbReference>
<dbReference type="CDD" id="cd01992">
    <property type="entry name" value="TilS_N"/>
    <property type="match status" value="1"/>
</dbReference>
<keyword evidence="3" id="KW-0963">Cytoplasm</keyword>
<evidence type="ECO:0000256" key="1">
    <source>
        <dbReference type="ARBA" id="ARBA00004496"/>
    </source>
</evidence>